<dbReference type="GO" id="GO:0003824">
    <property type="term" value="F:catalytic activity"/>
    <property type="evidence" value="ECO:0007669"/>
    <property type="project" value="InterPro"/>
</dbReference>
<organism evidence="3 4">
    <name type="scientific">Leucobacter exalbidus</name>
    <dbReference type="NCBI Taxonomy" id="662960"/>
    <lineage>
        <taxon>Bacteria</taxon>
        <taxon>Bacillati</taxon>
        <taxon>Actinomycetota</taxon>
        <taxon>Actinomycetes</taxon>
        <taxon>Micrococcales</taxon>
        <taxon>Microbacteriaceae</taxon>
        <taxon>Leucobacter</taxon>
    </lineage>
</organism>
<evidence type="ECO:0000313" key="4">
    <source>
        <dbReference type="Proteomes" id="UP000675163"/>
    </source>
</evidence>
<dbReference type="GO" id="GO:0006635">
    <property type="term" value="P:fatty acid beta-oxidation"/>
    <property type="evidence" value="ECO:0007669"/>
    <property type="project" value="TreeGrafter"/>
</dbReference>
<dbReference type="Proteomes" id="UP000675163">
    <property type="component" value="Unassembled WGS sequence"/>
</dbReference>
<dbReference type="CDD" id="cd06558">
    <property type="entry name" value="crotonase-like"/>
    <property type="match status" value="1"/>
</dbReference>
<protein>
    <submittedName>
        <fullName evidence="3">Enoyl-CoA hydratase/carnithine racemase</fullName>
    </submittedName>
</protein>
<dbReference type="PROSITE" id="PS00166">
    <property type="entry name" value="ENOYL_COA_HYDRATASE"/>
    <property type="match status" value="1"/>
</dbReference>
<dbReference type="SUPFAM" id="SSF52096">
    <property type="entry name" value="ClpP/crotonase"/>
    <property type="match status" value="1"/>
</dbReference>
<evidence type="ECO:0000256" key="1">
    <source>
        <dbReference type="ARBA" id="ARBA00005254"/>
    </source>
</evidence>
<dbReference type="PANTHER" id="PTHR11941:SF54">
    <property type="entry name" value="ENOYL-COA HYDRATASE, MITOCHONDRIAL"/>
    <property type="match status" value="1"/>
</dbReference>
<dbReference type="Gene3D" id="3.90.226.10">
    <property type="entry name" value="2-enoyl-CoA Hydratase, Chain A, domain 1"/>
    <property type="match status" value="1"/>
</dbReference>
<gene>
    <name evidence="3" type="ORF">JOF28_001061</name>
</gene>
<dbReference type="EMBL" id="JAFIDA010000001">
    <property type="protein sequence ID" value="MBP1325829.1"/>
    <property type="molecule type" value="Genomic_DNA"/>
</dbReference>
<evidence type="ECO:0000313" key="3">
    <source>
        <dbReference type="EMBL" id="MBP1325829.1"/>
    </source>
</evidence>
<keyword evidence="4" id="KW-1185">Reference proteome</keyword>
<name>A0A940T3J7_9MICO</name>
<sequence length="258" mass="27189">MPQDELLVHEQDSIMTVTLNRPDALNALTIGMIDTFSTALDQALKNDVRVVVIAAAGRAFCAGMDVSGFGKEPGDSLPALAHLQDFLVRLAEFPKPVIAQVNGTAMGGGTELILAADFAIAAETARVGDGHTNIGVIPGGGGATLLARRVPVSIAKYVVFTGIRLTASEWQRYGLFAEVVPLDGLASRVAELATSIADKSPLGLSTIKSLMLESAADTDPATSLARELEANRTYSTSYDMSEGLQAFANNRKPKFLGR</sequence>
<dbReference type="InterPro" id="IPR018376">
    <property type="entry name" value="Enoyl-CoA_hyd/isom_CS"/>
</dbReference>
<evidence type="ECO:0000256" key="2">
    <source>
        <dbReference type="RuleBase" id="RU003707"/>
    </source>
</evidence>
<accession>A0A940T3J7</accession>
<dbReference type="InterPro" id="IPR001753">
    <property type="entry name" value="Enoyl-CoA_hydra/iso"/>
</dbReference>
<proteinExistence type="inferred from homology"/>
<dbReference type="InterPro" id="IPR029045">
    <property type="entry name" value="ClpP/crotonase-like_dom_sf"/>
</dbReference>
<comment type="caution">
    <text evidence="3">The sequence shown here is derived from an EMBL/GenBank/DDBJ whole genome shotgun (WGS) entry which is preliminary data.</text>
</comment>
<dbReference type="PANTHER" id="PTHR11941">
    <property type="entry name" value="ENOYL-COA HYDRATASE-RELATED"/>
    <property type="match status" value="1"/>
</dbReference>
<reference evidence="3" key="1">
    <citation type="submission" date="2021-02" db="EMBL/GenBank/DDBJ databases">
        <title>Sequencing the genomes of 1000 actinobacteria strains.</title>
        <authorList>
            <person name="Klenk H.-P."/>
        </authorList>
    </citation>
    <scope>NUCLEOTIDE SEQUENCE</scope>
    <source>
        <strain evidence="3">DSM 22850</strain>
    </source>
</reference>
<dbReference type="RefSeq" id="WP_209704833.1">
    <property type="nucleotide sequence ID" value="NZ_JAFIDA010000001.1"/>
</dbReference>
<comment type="similarity">
    <text evidence="1 2">Belongs to the enoyl-CoA hydratase/isomerase family.</text>
</comment>
<dbReference type="Pfam" id="PF00378">
    <property type="entry name" value="ECH_1"/>
    <property type="match status" value="1"/>
</dbReference>
<dbReference type="AlphaFoldDB" id="A0A940T3J7"/>